<feature type="compositionally biased region" description="Low complexity" evidence="1">
    <location>
        <begin position="74"/>
        <end position="83"/>
    </location>
</feature>
<feature type="compositionally biased region" description="Low complexity" evidence="1">
    <location>
        <begin position="817"/>
        <end position="851"/>
    </location>
</feature>
<feature type="compositionally biased region" description="Pro residues" evidence="1">
    <location>
        <begin position="877"/>
        <end position="894"/>
    </location>
</feature>
<feature type="compositionally biased region" description="Low complexity" evidence="1">
    <location>
        <begin position="950"/>
        <end position="964"/>
    </location>
</feature>
<feature type="compositionally biased region" description="Low complexity" evidence="1">
    <location>
        <begin position="321"/>
        <end position="331"/>
    </location>
</feature>
<feature type="compositionally biased region" description="Basic and acidic residues" evidence="1">
    <location>
        <begin position="723"/>
        <end position="734"/>
    </location>
</feature>
<feature type="compositionally biased region" description="Low complexity" evidence="1">
    <location>
        <begin position="291"/>
        <end position="310"/>
    </location>
</feature>
<feature type="region of interest" description="Disordered" evidence="1">
    <location>
        <begin position="439"/>
        <end position="463"/>
    </location>
</feature>
<dbReference type="Proteomes" id="UP000035579">
    <property type="component" value="Chromosome"/>
</dbReference>
<feature type="compositionally biased region" description="Low complexity" evidence="1">
    <location>
        <begin position="447"/>
        <end position="458"/>
    </location>
</feature>
<protein>
    <submittedName>
        <fullName evidence="2">Heat shock protein DnaJ domain protein</fullName>
    </submittedName>
</protein>
<feature type="region of interest" description="Disordered" evidence="1">
    <location>
        <begin position="694"/>
        <end position="978"/>
    </location>
</feature>
<feature type="compositionally biased region" description="Low complexity" evidence="1">
    <location>
        <begin position="760"/>
        <end position="773"/>
    </location>
</feature>
<gene>
    <name evidence="2" type="ORF">AA314_00419</name>
</gene>
<organism evidence="2 3">
    <name type="scientific">Archangium gephyra</name>
    <dbReference type="NCBI Taxonomy" id="48"/>
    <lineage>
        <taxon>Bacteria</taxon>
        <taxon>Pseudomonadati</taxon>
        <taxon>Myxococcota</taxon>
        <taxon>Myxococcia</taxon>
        <taxon>Myxococcales</taxon>
        <taxon>Cystobacterineae</taxon>
        <taxon>Archangiaceae</taxon>
        <taxon>Archangium</taxon>
    </lineage>
</organism>
<accession>A0AAC8Q0M1</accession>
<dbReference type="EMBL" id="CP011509">
    <property type="protein sequence ID" value="AKI98792.1"/>
    <property type="molecule type" value="Genomic_DNA"/>
</dbReference>
<feature type="compositionally biased region" description="Pro residues" evidence="1">
    <location>
        <begin position="774"/>
        <end position="788"/>
    </location>
</feature>
<evidence type="ECO:0000256" key="1">
    <source>
        <dbReference type="SAM" id="MobiDB-lite"/>
    </source>
</evidence>
<evidence type="ECO:0000313" key="2">
    <source>
        <dbReference type="EMBL" id="AKI98792.1"/>
    </source>
</evidence>
<name>A0AAC8Q0M1_9BACT</name>
<proteinExistence type="predicted"/>
<feature type="region of interest" description="Disordered" evidence="1">
    <location>
        <begin position="372"/>
        <end position="398"/>
    </location>
</feature>
<dbReference type="KEGG" id="age:AA314_00419"/>
<feature type="region of interest" description="Disordered" evidence="1">
    <location>
        <begin position="1"/>
        <end position="332"/>
    </location>
</feature>
<feature type="compositionally biased region" description="Basic and acidic residues" evidence="1">
    <location>
        <begin position="15"/>
        <end position="59"/>
    </location>
</feature>
<reference evidence="2 3" key="1">
    <citation type="submission" date="2015-05" db="EMBL/GenBank/DDBJ databases">
        <title>Genome assembly of Archangium gephyra DSM 2261.</title>
        <authorList>
            <person name="Sharma G."/>
            <person name="Subramanian S."/>
        </authorList>
    </citation>
    <scope>NUCLEOTIDE SEQUENCE [LARGE SCALE GENOMIC DNA]</scope>
    <source>
        <strain evidence="2 3">DSM 2261</strain>
    </source>
</reference>
<feature type="compositionally biased region" description="Low complexity" evidence="1">
    <location>
        <begin position="161"/>
        <end position="177"/>
    </location>
</feature>
<feature type="compositionally biased region" description="Pro residues" evidence="1">
    <location>
        <begin position="698"/>
        <end position="714"/>
    </location>
</feature>
<keyword evidence="2" id="KW-0346">Stress response</keyword>
<dbReference type="AlphaFoldDB" id="A0AAC8Q0M1"/>
<evidence type="ECO:0000313" key="3">
    <source>
        <dbReference type="Proteomes" id="UP000035579"/>
    </source>
</evidence>
<feature type="compositionally biased region" description="Polar residues" evidence="1">
    <location>
        <begin position="281"/>
        <end position="290"/>
    </location>
</feature>
<feature type="region of interest" description="Disordered" evidence="1">
    <location>
        <begin position="557"/>
        <end position="580"/>
    </location>
</feature>
<sequence>MAPWEAPLPLGEGWGEGHEPGRTFHVEHAPPGEQRRAPPRAREPEQRRSTQRTSHENRALEGTARAPRPKSRSPGPLAPTTAPLPHPTRARSTFHVEHPKKVPPASSRAAADRTPIASPEEHVPRGTCLGQKASHPASDSGRPPLPHPRASRIHRSTWNTSCGGSSAASRNASGASPSQPPGGPFHVEHLPAPKASSEPLQTPAPPIPRTAAGPARSTWNSSGPRASHPHPASQPGPPLLLPRRGPTFHVEHPRGTAQPPAEPPVLPPNPGKAFHVEHGSPRQTSPASLQARTRPGSRAPRRASAPRVPRGTPPPERRPSTSRAPARAPHPSHLEWVRCFTWNVLAKALQPPVAPDLVRPSPASGRTFHVEHPLARRASPSPLQAQDPLEDPALRTPPRLRTFHVKHPRPEGPPFRGQSPLAGASARFMDRPVLRLSPLPLGESRGRGSSAACSSPRPASRHAPARKTLTLTRFQRERGCVRGHPSGAPVGADASHGGHVPRGTVLAPECPTPALPHALVPPGTGTASLAEAFPLPEAPSSGEVRLRVPPVTPFHVEHAASGESPSHRSPSSRNGLSVSRRPCSTWNVLPPAEGPALPASRGSTRAEARRCLAVMPESSPRSSVPSFPAPPTRVFHVEQAKGLAVSSLVTNRGASYGPSTSPCPVEHPRASRAPVLLRGHEALRGRCLQVESTVSPPVLAPPPSGGPPPAPPRPGETHPVQQEVHRRDCSERGDPNAGPTPRSRALLSAPGPSGTRRRTAAAAAPSATPTASPTCPPPAPGSPPPASPAGPGSPGTHSPATLPSPPSPGCPGRTADRTASTSDAAPTPAASHPGCAARTAAAAPRTAAYPRTSPPSPTRARTAPAPPWAPPTSRTATPPPSPPAAASASPPPPAATTSLPRRSPPSPPTSTPPPPAAAPPASSRHPPPAPTPAPSAATGPSAPCPPSPASPTTRTLPTTARTSAGTTIGNEMNGPRES</sequence>
<feature type="compositionally biased region" description="Pro residues" evidence="1">
    <location>
        <begin position="260"/>
        <end position="270"/>
    </location>
</feature>
<feature type="compositionally biased region" description="Pro residues" evidence="1">
    <location>
        <begin position="902"/>
        <end position="918"/>
    </location>
</feature>